<proteinExistence type="inferred from homology"/>
<dbReference type="SUPFAM" id="SSF53850">
    <property type="entry name" value="Periplasmic binding protein-like II"/>
    <property type="match status" value="1"/>
</dbReference>
<evidence type="ECO:0000256" key="4">
    <source>
        <dbReference type="ARBA" id="ARBA00023163"/>
    </source>
</evidence>
<comment type="similarity">
    <text evidence="1">Belongs to the LysR transcriptional regulatory family.</text>
</comment>
<dbReference type="Proteomes" id="UP001299970">
    <property type="component" value="Unassembled WGS sequence"/>
</dbReference>
<dbReference type="Pfam" id="PF03466">
    <property type="entry name" value="LysR_substrate"/>
    <property type="match status" value="1"/>
</dbReference>
<dbReference type="PANTHER" id="PTHR30346">
    <property type="entry name" value="TRANSCRIPTIONAL DUAL REGULATOR HCAR-RELATED"/>
    <property type="match status" value="1"/>
</dbReference>
<dbReference type="InterPro" id="IPR036388">
    <property type="entry name" value="WH-like_DNA-bd_sf"/>
</dbReference>
<keyword evidence="7" id="KW-1185">Reference proteome</keyword>
<dbReference type="CDD" id="cd08414">
    <property type="entry name" value="PBP2_LTTR_aromatics_like"/>
    <property type="match status" value="1"/>
</dbReference>
<evidence type="ECO:0000259" key="5">
    <source>
        <dbReference type="PROSITE" id="PS50931"/>
    </source>
</evidence>
<dbReference type="EMBL" id="JAKXMK010000006">
    <property type="protein sequence ID" value="MCH6165655.1"/>
    <property type="molecule type" value="Genomic_DNA"/>
</dbReference>
<dbReference type="RefSeq" id="WP_241035680.1">
    <property type="nucleotide sequence ID" value="NZ_BAAAJF010000024.1"/>
</dbReference>
<comment type="caution">
    <text evidence="6">The sequence shown here is derived from an EMBL/GenBank/DDBJ whole genome shotgun (WGS) entry which is preliminary data.</text>
</comment>
<dbReference type="PANTHER" id="PTHR30346:SF0">
    <property type="entry name" value="HCA OPERON TRANSCRIPTIONAL ACTIVATOR HCAR"/>
    <property type="match status" value="1"/>
</dbReference>
<accession>A0ABS9TAT4</accession>
<dbReference type="InterPro" id="IPR005119">
    <property type="entry name" value="LysR_subst-bd"/>
</dbReference>
<keyword evidence="2" id="KW-0805">Transcription regulation</keyword>
<evidence type="ECO:0000256" key="3">
    <source>
        <dbReference type="ARBA" id="ARBA00023125"/>
    </source>
</evidence>
<organism evidence="6 7">
    <name type="scientific">Pseudonocardia alaniniphila</name>
    <dbReference type="NCBI Taxonomy" id="75291"/>
    <lineage>
        <taxon>Bacteria</taxon>
        <taxon>Bacillati</taxon>
        <taxon>Actinomycetota</taxon>
        <taxon>Actinomycetes</taxon>
        <taxon>Pseudonocardiales</taxon>
        <taxon>Pseudonocardiaceae</taxon>
        <taxon>Pseudonocardia</taxon>
    </lineage>
</organism>
<sequence length="292" mass="31017">MDEVPVEVRQLRYFVAVAEELHFGRAAERLAVAQPAVSQQVGRLERELGVRLLERTSRRVALTGDGERLLVEARSALAAVDRVRAVADELAAGHAGTLRLGTSPGLGERVRRGVARMRAHTPELSLVLTDGSVQDHCSALRAGALDVALVRGPIRVRGLHAVELWRDRLHVVLPADHPDADQDVVPISALDDLALRLPERSTDPALHDAVLVACRAAGFVPRLGRPVRSIEDALVEIGLGERTATVVLGCAGSAAGVVARPLDPPVEVPGHLLLARAGGPECLQALVTAFGD</sequence>
<reference evidence="6 7" key="1">
    <citation type="submission" date="2022-03" db="EMBL/GenBank/DDBJ databases">
        <title>Pseudonocardia alaer sp. nov., a novel actinomycete isolated from reed forest soil.</title>
        <authorList>
            <person name="Wang L."/>
        </authorList>
    </citation>
    <scope>NUCLEOTIDE SEQUENCE [LARGE SCALE GENOMIC DNA]</scope>
    <source>
        <strain evidence="6 7">Y-16303</strain>
    </source>
</reference>
<keyword evidence="4" id="KW-0804">Transcription</keyword>
<dbReference type="InterPro" id="IPR036390">
    <property type="entry name" value="WH_DNA-bd_sf"/>
</dbReference>
<evidence type="ECO:0000256" key="1">
    <source>
        <dbReference type="ARBA" id="ARBA00009437"/>
    </source>
</evidence>
<dbReference type="Gene3D" id="3.40.190.10">
    <property type="entry name" value="Periplasmic binding protein-like II"/>
    <property type="match status" value="2"/>
</dbReference>
<feature type="domain" description="HTH lysR-type" evidence="5">
    <location>
        <begin position="6"/>
        <end position="63"/>
    </location>
</feature>
<name>A0ABS9TAT4_9PSEU</name>
<evidence type="ECO:0000313" key="7">
    <source>
        <dbReference type="Proteomes" id="UP001299970"/>
    </source>
</evidence>
<keyword evidence="3" id="KW-0238">DNA-binding</keyword>
<dbReference type="PROSITE" id="PS50931">
    <property type="entry name" value="HTH_LYSR"/>
    <property type="match status" value="1"/>
</dbReference>
<dbReference type="SUPFAM" id="SSF46785">
    <property type="entry name" value="Winged helix' DNA-binding domain"/>
    <property type="match status" value="1"/>
</dbReference>
<evidence type="ECO:0000256" key="2">
    <source>
        <dbReference type="ARBA" id="ARBA00023015"/>
    </source>
</evidence>
<evidence type="ECO:0000313" key="6">
    <source>
        <dbReference type="EMBL" id="MCH6165655.1"/>
    </source>
</evidence>
<dbReference type="Pfam" id="PF00126">
    <property type="entry name" value="HTH_1"/>
    <property type="match status" value="1"/>
</dbReference>
<dbReference type="PRINTS" id="PR00039">
    <property type="entry name" value="HTHLYSR"/>
</dbReference>
<dbReference type="InterPro" id="IPR000847">
    <property type="entry name" value="LysR_HTH_N"/>
</dbReference>
<protein>
    <submittedName>
        <fullName evidence="6">LysR family transcriptional regulator</fullName>
    </submittedName>
</protein>
<gene>
    <name evidence="6" type="ORF">MMF94_08180</name>
</gene>
<dbReference type="Gene3D" id="1.10.10.10">
    <property type="entry name" value="Winged helix-like DNA-binding domain superfamily/Winged helix DNA-binding domain"/>
    <property type="match status" value="1"/>
</dbReference>